<feature type="active site" description="Nucleophile" evidence="12">
    <location>
        <position position="350"/>
    </location>
</feature>
<dbReference type="EC" id="3.2.1.8" evidence="13"/>
<dbReference type="GO" id="GO:0005576">
    <property type="term" value="C:extracellular region"/>
    <property type="evidence" value="ECO:0007669"/>
    <property type="project" value="UniProtKB-SubCell"/>
</dbReference>
<gene>
    <name evidence="17" type="ORF">BDQ12DRAFT_686231</name>
</gene>
<dbReference type="PROSITE" id="PS51164">
    <property type="entry name" value="CBM1_2"/>
    <property type="match status" value="1"/>
</dbReference>
<dbReference type="PANTHER" id="PTHR31490">
    <property type="entry name" value="GLYCOSYL HYDROLASE"/>
    <property type="match status" value="1"/>
</dbReference>
<evidence type="ECO:0000256" key="12">
    <source>
        <dbReference type="PROSITE-ProRule" id="PRU10061"/>
    </source>
</evidence>
<evidence type="ECO:0000259" key="16">
    <source>
        <dbReference type="PROSITE" id="PS51760"/>
    </source>
</evidence>
<dbReference type="STRING" id="68775.A0A5C3LV53"/>
<dbReference type="Gene3D" id="3.20.20.80">
    <property type="entry name" value="Glycosidases"/>
    <property type="match status" value="1"/>
</dbReference>
<dbReference type="InterPro" id="IPR044846">
    <property type="entry name" value="GH10"/>
</dbReference>
<evidence type="ECO:0000256" key="13">
    <source>
        <dbReference type="RuleBase" id="RU361174"/>
    </source>
</evidence>
<keyword evidence="11 13" id="KW-0624">Polysaccharide degradation</keyword>
<keyword evidence="10 13" id="KW-0326">Glycosidase</keyword>
<feature type="domain" description="CBM1" evidence="15">
    <location>
        <begin position="49"/>
        <end position="85"/>
    </location>
</feature>
<dbReference type="OrthoDB" id="3055998at2759"/>
<comment type="similarity">
    <text evidence="4 13">Belongs to the glycosyl hydrolase 10 (cellulase F) family.</text>
</comment>
<organism evidence="17 18">
    <name type="scientific">Crucibulum laeve</name>
    <dbReference type="NCBI Taxonomy" id="68775"/>
    <lineage>
        <taxon>Eukaryota</taxon>
        <taxon>Fungi</taxon>
        <taxon>Dikarya</taxon>
        <taxon>Basidiomycota</taxon>
        <taxon>Agaricomycotina</taxon>
        <taxon>Agaricomycetes</taxon>
        <taxon>Agaricomycetidae</taxon>
        <taxon>Agaricales</taxon>
        <taxon>Agaricineae</taxon>
        <taxon>Nidulariaceae</taxon>
        <taxon>Crucibulum</taxon>
    </lineage>
</organism>
<dbReference type="EMBL" id="ML213612">
    <property type="protein sequence ID" value="TFK36625.1"/>
    <property type="molecule type" value="Genomic_DNA"/>
</dbReference>
<comment type="pathway">
    <text evidence="3">Glycan degradation; xylan degradation.</text>
</comment>
<proteinExistence type="inferred from homology"/>
<evidence type="ECO:0000259" key="15">
    <source>
        <dbReference type="PROSITE" id="PS51164"/>
    </source>
</evidence>
<dbReference type="PROSITE" id="PS00591">
    <property type="entry name" value="GH10_1"/>
    <property type="match status" value="1"/>
</dbReference>
<evidence type="ECO:0000256" key="10">
    <source>
        <dbReference type="ARBA" id="ARBA00023295"/>
    </source>
</evidence>
<dbReference type="GO" id="GO:0045493">
    <property type="term" value="P:xylan catabolic process"/>
    <property type="evidence" value="ECO:0007669"/>
    <property type="project" value="UniProtKB-KW"/>
</dbReference>
<feature type="region of interest" description="Disordered" evidence="14">
    <location>
        <begin position="92"/>
        <end position="116"/>
    </location>
</feature>
<reference evidence="17 18" key="1">
    <citation type="journal article" date="2019" name="Nat. Ecol. Evol.">
        <title>Megaphylogeny resolves global patterns of mushroom evolution.</title>
        <authorList>
            <person name="Varga T."/>
            <person name="Krizsan K."/>
            <person name="Foldi C."/>
            <person name="Dima B."/>
            <person name="Sanchez-Garcia M."/>
            <person name="Sanchez-Ramirez S."/>
            <person name="Szollosi G.J."/>
            <person name="Szarkandi J.G."/>
            <person name="Papp V."/>
            <person name="Albert L."/>
            <person name="Andreopoulos W."/>
            <person name="Angelini C."/>
            <person name="Antonin V."/>
            <person name="Barry K.W."/>
            <person name="Bougher N.L."/>
            <person name="Buchanan P."/>
            <person name="Buyck B."/>
            <person name="Bense V."/>
            <person name="Catcheside P."/>
            <person name="Chovatia M."/>
            <person name="Cooper J."/>
            <person name="Damon W."/>
            <person name="Desjardin D."/>
            <person name="Finy P."/>
            <person name="Geml J."/>
            <person name="Haridas S."/>
            <person name="Hughes K."/>
            <person name="Justo A."/>
            <person name="Karasinski D."/>
            <person name="Kautmanova I."/>
            <person name="Kiss B."/>
            <person name="Kocsube S."/>
            <person name="Kotiranta H."/>
            <person name="LaButti K.M."/>
            <person name="Lechner B.E."/>
            <person name="Liimatainen K."/>
            <person name="Lipzen A."/>
            <person name="Lukacs Z."/>
            <person name="Mihaltcheva S."/>
            <person name="Morgado L.N."/>
            <person name="Niskanen T."/>
            <person name="Noordeloos M.E."/>
            <person name="Ohm R.A."/>
            <person name="Ortiz-Santana B."/>
            <person name="Ovrebo C."/>
            <person name="Racz N."/>
            <person name="Riley R."/>
            <person name="Savchenko A."/>
            <person name="Shiryaev A."/>
            <person name="Soop K."/>
            <person name="Spirin V."/>
            <person name="Szebenyi C."/>
            <person name="Tomsovsky M."/>
            <person name="Tulloss R.E."/>
            <person name="Uehling J."/>
            <person name="Grigoriev I.V."/>
            <person name="Vagvolgyi C."/>
            <person name="Papp T."/>
            <person name="Martin F.M."/>
            <person name="Miettinen O."/>
            <person name="Hibbett D.S."/>
            <person name="Nagy L.G."/>
        </authorList>
    </citation>
    <scope>NUCLEOTIDE SEQUENCE [LARGE SCALE GENOMIC DNA]</scope>
    <source>
        <strain evidence="17 18">CBS 166.37</strain>
    </source>
</reference>
<name>A0A5C3LV53_9AGAR</name>
<evidence type="ECO:0000256" key="8">
    <source>
        <dbReference type="ARBA" id="ARBA00022801"/>
    </source>
</evidence>
<evidence type="ECO:0000256" key="7">
    <source>
        <dbReference type="ARBA" id="ARBA00022729"/>
    </source>
</evidence>
<protein>
    <recommendedName>
        <fullName evidence="13">Beta-xylanase</fullName>
        <ecNumber evidence="13">3.2.1.8</ecNumber>
    </recommendedName>
</protein>
<evidence type="ECO:0000256" key="9">
    <source>
        <dbReference type="ARBA" id="ARBA00023277"/>
    </source>
</evidence>
<evidence type="ECO:0000256" key="14">
    <source>
        <dbReference type="SAM" id="MobiDB-lite"/>
    </source>
</evidence>
<keyword evidence="8 13" id="KW-0378">Hydrolase</keyword>
<evidence type="ECO:0000256" key="6">
    <source>
        <dbReference type="ARBA" id="ARBA00022651"/>
    </source>
</evidence>
<evidence type="ECO:0000256" key="11">
    <source>
        <dbReference type="ARBA" id="ARBA00023326"/>
    </source>
</evidence>
<evidence type="ECO:0000313" key="17">
    <source>
        <dbReference type="EMBL" id="TFK36625.1"/>
    </source>
</evidence>
<keyword evidence="9 13" id="KW-0119">Carbohydrate metabolism</keyword>
<dbReference type="Pfam" id="PF00734">
    <property type="entry name" value="CBM_1"/>
    <property type="match status" value="1"/>
</dbReference>
<sequence length="431" mass="46826">MPYNPEIKSTNILEPPSSIKTLEVMLKLIVSLATLLATLPFATATAGVYASGPWGQCGGKIWFGPKTCAVGYHCKEWNPWYYQCVPVAHPTSTHQSSTSTRTSSRSSTTPSPTSTGLALSAKAAGKLYFGSALDNPGLTDEPYLAILSDKNQFTQLTPANGMKWESTEPSRGVYTWTQGDAVLAVAKKNGQLLRGHTCAWHSQLPSWVTAGNFDNATLTSIMVDHCKTVVGHYKGQIYSWDVVNEAFNEDGTFRETVFYNTIGPSYISKVLHAAREADHHAKLYINDYNIDGTGAKSTGMVNLIKSLKAERAPIDGVGIQGHLIVGQVPTTIQANIEQFAALGVEVAITELDIRMELPVTPEKLAQQKEDYKNVIKACANVPACVGVTIWDYTDKYSWVPSVFDGEGAPLPWDENLVKKPAYDGIVEGFAA</sequence>
<accession>A0A5C3LV53</accession>
<dbReference type="SMART" id="SM00633">
    <property type="entry name" value="Glyco_10"/>
    <property type="match status" value="1"/>
</dbReference>
<evidence type="ECO:0000256" key="5">
    <source>
        <dbReference type="ARBA" id="ARBA00022525"/>
    </source>
</evidence>
<dbReference type="Proteomes" id="UP000308652">
    <property type="component" value="Unassembled WGS sequence"/>
</dbReference>
<keyword evidence="6" id="KW-0858">Xylan degradation</keyword>
<dbReference type="InterPro" id="IPR001000">
    <property type="entry name" value="GH10_dom"/>
</dbReference>
<comment type="subcellular location">
    <subcellularLocation>
        <location evidence="2">Secreted</location>
    </subcellularLocation>
</comment>
<feature type="domain" description="GH10" evidence="16">
    <location>
        <begin position="113"/>
        <end position="428"/>
    </location>
</feature>
<evidence type="ECO:0000256" key="3">
    <source>
        <dbReference type="ARBA" id="ARBA00004851"/>
    </source>
</evidence>
<evidence type="ECO:0000256" key="2">
    <source>
        <dbReference type="ARBA" id="ARBA00004613"/>
    </source>
</evidence>
<dbReference type="Pfam" id="PF00331">
    <property type="entry name" value="Glyco_hydro_10"/>
    <property type="match status" value="1"/>
</dbReference>
<keyword evidence="5" id="KW-0964">Secreted</keyword>
<dbReference type="AlphaFoldDB" id="A0A5C3LV53"/>
<dbReference type="InterPro" id="IPR000254">
    <property type="entry name" value="CBD"/>
</dbReference>
<dbReference type="InterPro" id="IPR017853">
    <property type="entry name" value="GH"/>
</dbReference>
<keyword evidence="7" id="KW-0732">Signal</keyword>
<keyword evidence="18" id="KW-1185">Reference proteome</keyword>
<dbReference type="GO" id="GO:0031176">
    <property type="term" value="F:endo-1,4-beta-xylanase activity"/>
    <property type="evidence" value="ECO:0007669"/>
    <property type="project" value="UniProtKB-EC"/>
</dbReference>
<dbReference type="PANTHER" id="PTHR31490:SF35">
    <property type="entry name" value="ENDO-1,4-BETA-XYLANASE"/>
    <property type="match status" value="1"/>
</dbReference>
<dbReference type="SUPFAM" id="SSF57180">
    <property type="entry name" value="Cellulose-binding domain"/>
    <property type="match status" value="1"/>
</dbReference>
<dbReference type="PROSITE" id="PS51760">
    <property type="entry name" value="GH10_2"/>
    <property type="match status" value="1"/>
</dbReference>
<dbReference type="InterPro" id="IPR035971">
    <property type="entry name" value="CBD_sf"/>
</dbReference>
<dbReference type="PRINTS" id="PR00134">
    <property type="entry name" value="GLHYDRLASE10"/>
</dbReference>
<dbReference type="SMART" id="SM00236">
    <property type="entry name" value="fCBD"/>
    <property type="match status" value="1"/>
</dbReference>
<dbReference type="SUPFAM" id="SSF51445">
    <property type="entry name" value="(Trans)glycosidases"/>
    <property type="match status" value="1"/>
</dbReference>
<evidence type="ECO:0000256" key="1">
    <source>
        <dbReference type="ARBA" id="ARBA00000681"/>
    </source>
</evidence>
<comment type="catalytic activity">
    <reaction evidence="1 13">
        <text>Endohydrolysis of (1-&gt;4)-beta-D-xylosidic linkages in xylans.</text>
        <dbReference type="EC" id="3.2.1.8"/>
    </reaction>
</comment>
<dbReference type="InterPro" id="IPR031158">
    <property type="entry name" value="GH10_AS"/>
</dbReference>
<evidence type="ECO:0000256" key="4">
    <source>
        <dbReference type="ARBA" id="ARBA00007495"/>
    </source>
</evidence>
<dbReference type="PROSITE" id="PS00562">
    <property type="entry name" value="CBM1_1"/>
    <property type="match status" value="1"/>
</dbReference>
<evidence type="ECO:0000313" key="18">
    <source>
        <dbReference type="Proteomes" id="UP000308652"/>
    </source>
</evidence>
<dbReference type="GO" id="GO:0030248">
    <property type="term" value="F:cellulose binding"/>
    <property type="evidence" value="ECO:0007669"/>
    <property type="project" value="InterPro"/>
</dbReference>